<evidence type="ECO:0000313" key="2">
    <source>
        <dbReference type="EMBL" id="EPY28561.1"/>
    </source>
</evidence>
<reference evidence="2 3" key="1">
    <citation type="journal article" date="2013" name="PLoS ONE">
        <title>Predicting the Proteins of Angomonas deanei, Strigomonas culicis and Their Respective Endosymbionts Reveals New Aspects of the Trypanosomatidae Family.</title>
        <authorList>
            <person name="Motta M.C."/>
            <person name="Martins A.C."/>
            <person name="de Souza S.S."/>
            <person name="Catta-Preta C.M."/>
            <person name="Silva R."/>
            <person name="Klein C.C."/>
            <person name="de Almeida L.G."/>
            <person name="de Lima Cunha O."/>
            <person name="Ciapina L.P."/>
            <person name="Brocchi M."/>
            <person name="Colabardini A.C."/>
            <person name="de Araujo Lima B."/>
            <person name="Machado C.R."/>
            <person name="de Almeida Soares C.M."/>
            <person name="Probst C.M."/>
            <person name="de Menezes C.B."/>
            <person name="Thompson C.E."/>
            <person name="Bartholomeu D.C."/>
            <person name="Gradia D.F."/>
            <person name="Pavoni D.P."/>
            <person name="Grisard E.C."/>
            <person name="Fantinatti-Garboggini F."/>
            <person name="Marchini F.K."/>
            <person name="Rodrigues-Luiz G.F."/>
            <person name="Wagner G."/>
            <person name="Goldman G.H."/>
            <person name="Fietto J.L."/>
            <person name="Elias M.C."/>
            <person name="Goldman M.H."/>
            <person name="Sagot M.F."/>
            <person name="Pereira M."/>
            <person name="Stoco P.H."/>
            <person name="de Mendonca-Neto R.P."/>
            <person name="Teixeira S.M."/>
            <person name="Maciel T.E."/>
            <person name="de Oliveira Mendes T.A."/>
            <person name="Urmenyi T.P."/>
            <person name="de Souza W."/>
            <person name="Schenkman S."/>
            <person name="de Vasconcelos A.T."/>
        </authorList>
    </citation>
    <scope>NUCLEOTIDE SEQUENCE [LARGE SCALE GENOMIC DNA]</scope>
</reference>
<comment type="caution">
    <text evidence="2">The sequence shown here is derived from an EMBL/GenBank/DDBJ whole genome shotgun (WGS) entry which is preliminary data.</text>
</comment>
<name>S9VMZ5_9TRYP</name>
<evidence type="ECO:0000313" key="3">
    <source>
        <dbReference type="Proteomes" id="UP000015354"/>
    </source>
</evidence>
<sequence length="974" mass="106514">MDETIILEDTINSDTPFVGENCCIVWNSFEQQLSLCLMYASEEGYSASWSALVALQDKAYPPIRFDLLQRCHLLPTTPGTGNAEKQAAKEANRAALLPYSYIIHDKYAPPLGFIEQHALSLSLMENQHLTNPVLYEDKDTVIALISLANADVLEQLLTPEVFPLLLSGGISSGDSDATKTIVSGGAKTTAWEIPDGLINLTVPEELTKLIQKDLRLNYLREEVLKPSQTRTEVLMKLTTISHRIRNELTCALLSSDVTLQQARDALLVMPVVQDTAARSMRPDTSFTSFASDNGPMGRCTTPVLPETGGASTEPARIEQQITQHLHFFRSLVALSLSELGRDLVGPVIVKVFQCGLLEALSLVAERFGMPSGSAASFLNYLSNEKGEKQARSTTPNAYSPTVAHELTLLLDITLVRLNERQEEQLMNDIVRSPILAEPVKYNGLVTFVLRQLVVGGMSSLKHVLRDYNGIRNPFLLYHILGLHDDEGSAAAERALDPESATVRHRFHHFIITKYLMHASRGLVAPVPQPPNSTTKSAPIVQFSNMPVNGTSLLQQLPQGISPHFVRMLEYLTLLTNAENRELLLKMIFNNKSHVLQFIESTFTLALKSRAIGLDILAGNVRFLKMIIAQLSLRAIGVEDSPLGVFASPVEPLSKPLVTLICRQLTVERDTFESVLKAYAHLGGCRQYSVFHCSVNALLDMISKAPLDTDEPGQNNIRDVRDYVFLKHQDLMPQRFRARFKQSLMEELRLRLGKDINSCVNESVSVLSSTASEVLRSSTKLRFVDEVEAAVGGVDGSVPAIVSGLNPNVVSSVAHEEMNRKRSHQHAQATVEQWSPSHATRLPTCESVSPPPAASVERKNSGGFAVETPPKAASAPPAQPMERAVSTPPLKPTAPKAEKPAAHRPRSANSDVPSERVSGETTLPAARATSPVEPDTRLSVTPSDPVVLPKIKKRVGSGNGSLHVNSGNTKPGKSV</sequence>
<evidence type="ECO:0000256" key="1">
    <source>
        <dbReference type="SAM" id="MobiDB-lite"/>
    </source>
</evidence>
<feature type="compositionally biased region" description="Polar residues" evidence="1">
    <location>
        <begin position="825"/>
        <end position="837"/>
    </location>
</feature>
<proteinExistence type="predicted"/>
<accession>S9VMZ5</accession>
<dbReference type="OrthoDB" id="272537at2759"/>
<dbReference type="AlphaFoldDB" id="S9VMZ5"/>
<feature type="compositionally biased region" description="Polar residues" evidence="1">
    <location>
        <begin position="959"/>
        <end position="974"/>
    </location>
</feature>
<dbReference type="Proteomes" id="UP000015354">
    <property type="component" value="Unassembled WGS sequence"/>
</dbReference>
<keyword evidence="3" id="KW-1185">Reference proteome</keyword>
<organism evidence="2 3">
    <name type="scientific">Strigomonas culicis</name>
    <dbReference type="NCBI Taxonomy" id="28005"/>
    <lineage>
        <taxon>Eukaryota</taxon>
        <taxon>Discoba</taxon>
        <taxon>Euglenozoa</taxon>
        <taxon>Kinetoplastea</taxon>
        <taxon>Metakinetoplastina</taxon>
        <taxon>Trypanosomatida</taxon>
        <taxon>Trypanosomatidae</taxon>
        <taxon>Strigomonadinae</taxon>
        <taxon>Strigomonas</taxon>
    </lineage>
</organism>
<gene>
    <name evidence="2" type="ORF">STCU_05019</name>
</gene>
<feature type="region of interest" description="Disordered" evidence="1">
    <location>
        <begin position="815"/>
        <end position="974"/>
    </location>
</feature>
<protein>
    <submittedName>
        <fullName evidence="2">Uncharacterized protein</fullName>
    </submittedName>
</protein>
<dbReference type="EMBL" id="ATMH01005019">
    <property type="protein sequence ID" value="EPY28561.1"/>
    <property type="molecule type" value="Genomic_DNA"/>
</dbReference>